<evidence type="ECO:0000259" key="1">
    <source>
        <dbReference type="Pfam" id="PF04230"/>
    </source>
</evidence>
<feature type="domain" description="Polysaccharide pyruvyl transferase" evidence="1">
    <location>
        <begin position="48"/>
        <end position="287"/>
    </location>
</feature>
<name>A0A4P8IEW9_9FIRM</name>
<dbReference type="KEGG" id="arf:AR1Y2_2884"/>
<protein>
    <submittedName>
        <fullName evidence="2">Exopolysaccharide biosynthesis protein</fullName>
    </submittedName>
</protein>
<dbReference type="OrthoDB" id="9807674at2"/>
<reference evidence="2 3" key="1">
    <citation type="submission" date="2019-05" db="EMBL/GenBank/DDBJ databases">
        <title>Complete genome sequencing of Anaerostipes rhamnosivorans.</title>
        <authorList>
            <person name="Bui T.P.N."/>
            <person name="de Vos W.M."/>
        </authorList>
    </citation>
    <scope>NUCLEOTIDE SEQUENCE [LARGE SCALE GENOMIC DNA]</scope>
    <source>
        <strain evidence="2 3">1y2</strain>
    </source>
</reference>
<proteinExistence type="predicted"/>
<keyword evidence="3" id="KW-1185">Reference proteome</keyword>
<dbReference type="InterPro" id="IPR007345">
    <property type="entry name" value="Polysacch_pyruvyl_Trfase"/>
</dbReference>
<organism evidence="2 3">
    <name type="scientific">Anaerostipes rhamnosivorans</name>
    <dbReference type="NCBI Taxonomy" id="1229621"/>
    <lineage>
        <taxon>Bacteria</taxon>
        <taxon>Bacillati</taxon>
        <taxon>Bacillota</taxon>
        <taxon>Clostridia</taxon>
        <taxon>Lachnospirales</taxon>
        <taxon>Lachnospiraceae</taxon>
        <taxon>Anaerostipes</taxon>
    </lineage>
</organism>
<dbReference type="Pfam" id="PF04230">
    <property type="entry name" value="PS_pyruv_trans"/>
    <property type="match status" value="1"/>
</dbReference>
<evidence type="ECO:0000313" key="3">
    <source>
        <dbReference type="Proteomes" id="UP000298653"/>
    </source>
</evidence>
<dbReference type="EMBL" id="CP040058">
    <property type="protein sequence ID" value="QCP36338.1"/>
    <property type="molecule type" value="Genomic_DNA"/>
</dbReference>
<dbReference type="Proteomes" id="UP000298653">
    <property type="component" value="Chromosome"/>
</dbReference>
<evidence type="ECO:0000313" key="2">
    <source>
        <dbReference type="EMBL" id="QCP36338.1"/>
    </source>
</evidence>
<sequence length="357" mass="42183">MNLKIVKTSLRKLVSYFRKKAAWNDLKQIPKLNREKTLYLFGSPLHGNMGDQAISIAQIDFLNYYFPELYVKEIPREYWLYFRTKILQFIKPTDFICITGGGFLGDLWMDEEEFVLDILNSFPENKIVIFPQSIFFKDQKEKARFENIANHHKHLKICLREKKSYHMVYTGLDRKEDIHLFPDMVFWMKYEKNDIDTKKILLCFRNDKEKIIDTDIAEYIKNYYKSKNMNIKEISTVISGFVPLAKRNKSFLCTIHQFQSARCVITDRLHGMLFAIISGTPVLAFDNVSGKVRGCYKWVEQLPYVFCPDADDDFKDKLSLLLDCPPSTYSKNYLKNEFDSMAGLLSEFWNLKKKERD</sequence>
<gene>
    <name evidence="2" type="ORF">AR1Y2_2884</name>
</gene>
<dbReference type="RefSeq" id="WP_137329588.1">
    <property type="nucleotide sequence ID" value="NZ_CP040058.1"/>
</dbReference>
<accession>A0A4P8IEW9</accession>
<dbReference type="AlphaFoldDB" id="A0A4P8IEW9"/>